<evidence type="ECO:0000313" key="2">
    <source>
        <dbReference type="Proteomes" id="UP000006591"/>
    </source>
</evidence>
<accession>A0A0E0HEL9</accession>
<organism evidence="1">
    <name type="scientific">Oryza nivara</name>
    <name type="common">Indian wild rice</name>
    <name type="synonym">Oryza sativa f. spontanea</name>
    <dbReference type="NCBI Taxonomy" id="4536"/>
    <lineage>
        <taxon>Eukaryota</taxon>
        <taxon>Viridiplantae</taxon>
        <taxon>Streptophyta</taxon>
        <taxon>Embryophyta</taxon>
        <taxon>Tracheophyta</taxon>
        <taxon>Spermatophyta</taxon>
        <taxon>Magnoliopsida</taxon>
        <taxon>Liliopsida</taxon>
        <taxon>Poales</taxon>
        <taxon>Poaceae</taxon>
        <taxon>BOP clade</taxon>
        <taxon>Oryzoideae</taxon>
        <taxon>Oryzeae</taxon>
        <taxon>Oryzinae</taxon>
        <taxon>Oryza</taxon>
    </lineage>
</organism>
<sequence>MEPARGDGGWRWGIREVEELATREWRRWMAHDRREDGDDEDWIWRRDGVAGGAGEWHWSLDAPALAAGETASQKALAARGEAAAQDGTWQVGGAATSNQ</sequence>
<dbReference type="Proteomes" id="UP000006591">
    <property type="component" value="Chromosome 5"/>
</dbReference>
<dbReference type="Gramene" id="ONIVA05G17570.1">
    <property type="protein sequence ID" value="ONIVA05G17570.1"/>
    <property type="gene ID" value="ONIVA05G17570"/>
</dbReference>
<dbReference type="AlphaFoldDB" id="A0A0E0HEL9"/>
<proteinExistence type="predicted"/>
<dbReference type="HOGENOM" id="CLU_2324452_0_0_1"/>
<keyword evidence="2" id="KW-1185">Reference proteome</keyword>
<reference evidence="1" key="2">
    <citation type="submission" date="2018-04" db="EMBL/GenBank/DDBJ databases">
        <title>OnivRS2 (Oryza nivara Reference Sequence Version 2).</title>
        <authorList>
            <person name="Zhang J."/>
            <person name="Kudrna D."/>
            <person name="Lee S."/>
            <person name="Talag J."/>
            <person name="Rajasekar S."/>
            <person name="Welchert J."/>
            <person name="Hsing Y.-I."/>
            <person name="Wing R.A."/>
        </authorList>
    </citation>
    <scope>NUCLEOTIDE SEQUENCE [LARGE SCALE GENOMIC DNA]</scope>
    <source>
        <strain evidence="1">SL10</strain>
    </source>
</reference>
<evidence type="ECO:0000313" key="1">
    <source>
        <dbReference type="EnsemblPlants" id="ONIVA05G17570.1"/>
    </source>
</evidence>
<protein>
    <submittedName>
        <fullName evidence="1">Uncharacterized protein</fullName>
    </submittedName>
</protein>
<dbReference type="OMA" id="TREWRRW"/>
<name>A0A0E0HEL9_ORYNI</name>
<reference evidence="1" key="1">
    <citation type="submission" date="2015-04" db="UniProtKB">
        <authorList>
            <consortium name="EnsemblPlants"/>
        </authorList>
    </citation>
    <scope>IDENTIFICATION</scope>
    <source>
        <strain evidence="1">SL10</strain>
    </source>
</reference>
<dbReference type="EnsemblPlants" id="ONIVA05G17570.1">
    <property type="protein sequence ID" value="ONIVA05G17570.1"/>
    <property type="gene ID" value="ONIVA05G17570"/>
</dbReference>